<dbReference type="RefSeq" id="WP_106726283.1">
    <property type="nucleotide sequence ID" value="NZ_PXYL01000014.1"/>
</dbReference>
<reference evidence="1 2" key="1">
    <citation type="submission" date="2018-03" db="EMBL/GenBank/DDBJ databases">
        <title>The draft genome of Mesorhizobium soli JCM 19897.</title>
        <authorList>
            <person name="Li L."/>
            <person name="Liu L."/>
            <person name="Liang L."/>
            <person name="Wang T."/>
            <person name="Zhang X."/>
        </authorList>
    </citation>
    <scope>NUCLEOTIDE SEQUENCE [LARGE SCALE GENOMIC DNA]</scope>
    <source>
        <strain evidence="1 2">JCM 19897</strain>
    </source>
</reference>
<proteinExistence type="predicted"/>
<comment type="caution">
    <text evidence="1">The sequence shown here is derived from an EMBL/GenBank/DDBJ whole genome shotgun (WGS) entry which is preliminary data.</text>
</comment>
<evidence type="ECO:0000313" key="2">
    <source>
        <dbReference type="Proteomes" id="UP000240653"/>
    </source>
</evidence>
<sequence>MASNSLIAGGTPGAQITGALADQLAIQFHFDDEARIRLLELCRPCEDWLEQYRDGAIELVSTPDAAIAMALEGCANRFLRNRVKPAGKADQRKYLQAIEAHTEALMRLLTGYQEIDGTTADPFRFLEKTSRARGDKRSRFDHWARANESLLTLHLFAKFRLHSGLDPAADEKAEEGVKRRTEYPRFVLIADLLATFCRITGQEATAYANRNRLGDRQVSPAVDFISVALPPILKAARLKGPHILDDQVIRKEIAEVKRFWEEGRRPELAYAFADWGSKRIG</sequence>
<dbReference type="OrthoDB" id="9974807at2"/>
<dbReference type="AlphaFoldDB" id="A0A2P7S4H9"/>
<keyword evidence="2" id="KW-1185">Reference proteome</keyword>
<gene>
    <name evidence="1" type="ORF">C7I85_22630</name>
</gene>
<organism evidence="1 2">
    <name type="scientific">Pseudaminobacter soli</name>
    <name type="common">ex Li et al. 2025</name>
    <dbReference type="NCBI Taxonomy" id="1295366"/>
    <lineage>
        <taxon>Bacteria</taxon>
        <taxon>Pseudomonadati</taxon>
        <taxon>Pseudomonadota</taxon>
        <taxon>Alphaproteobacteria</taxon>
        <taxon>Hyphomicrobiales</taxon>
        <taxon>Phyllobacteriaceae</taxon>
        <taxon>Pseudaminobacter</taxon>
    </lineage>
</organism>
<dbReference type="EMBL" id="PXYL01000014">
    <property type="protein sequence ID" value="PSJ57383.1"/>
    <property type="molecule type" value="Genomic_DNA"/>
</dbReference>
<accession>A0A2P7S4H9</accession>
<name>A0A2P7S4H9_9HYPH</name>
<dbReference type="Proteomes" id="UP000240653">
    <property type="component" value="Unassembled WGS sequence"/>
</dbReference>
<protein>
    <submittedName>
        <fullName evidence="1">Uncharacterized protein</fullName>
    </submittedName>
</protein>
<evidence type="ECO:0000313" key="1">
    <source>
        <dbReference type="EMBL" id="PSJ57383.1"/>
    </source>
</evidence>